<name>A0ABV3DMK1_9ACTN</name>
<proteinExistence type="predicted"/>
<evidence type="ECO:0000256" key="2">
    <source>
        <dbReference type="SAM" id="Phobius"/>
    </source>
</evidence>
<dbReference type="RefSeq" id="WP_358358163.1">
    <property type="nucleotide sequence ID" value="NZ_JBEZFP010000076.1"/>
</dbReference>
<keyword evidence="2" id="KW-0472">Membrane</keyword>
<protein>
    <submittedName>
        <fullName evidence="3">Uncharacterized protein</fullName>
    </submittedName>
</protein>
<feature type="transmembrane region" description="Helical" evidence="2">
    <location>
        <begin position="30"/>
        <end position="49"/>
    </location>
</feature>
<evidence type="ECO:0000313" key="3">
    <source>
        <dbReference type="EMBL" id="MEU8136981.1"/>
    </source>
</evidence>
<keyword evidence="2" id="KW-0812">Transmembrane</keyword>
<evidence type="ECO:0000256" key="1">
    <source>
        <dbReference type="SAM" id="MobiDB-lite"/>
    </source>
</evidence>
<feature type="region of interest" description="Disordered" evidence="1">
    <location>
        <begin position="367"/>
        <end position="388"/>
    </location>
</feature>
<feature type="region of interest" description="Disordered" evidence="1">
    <location>
        <begin position="197"/>
        <end position="220"/>
    </location>
</feature>
<keyword evidence="2" id="KW-1133">Transmembrane helix</keyword>
<dbReference type="Proteomes" id="UP001551482">
    <property type="component" value="Unassembled WGS sequence"/>
</dbReference>
<dbReference type="EMBL" id="JBEZFP010000076">
    <property type="protein sequence ID" value="MEU8136981.1"/>
    <property type="molecule type" value="Genomic_DNA"/>
</dbReference>
<keyword evidence="4" id="KW-1185">Reference proteome</keyword>
<sequence length="388" mass="41181">MPSPPHDGRAPRHHVAPGQDPPPRRRSRRYALLAIACVVAVGAAGFVTVRTFEDDRPAGDGSLCWGTLTPAEIGELLPQSKQYRDTAGPLGYPAAPEERCAIFSGTTGTVFPELEFVIYRGYDALVRDDWFGPDSSVSTPLGNSVLGAASGSEGWVELPKCMPRDGERYAQLRVRIPVARQLLAETLVRTANRVRKQAGCSEGSLPPPEPRPERPSSSFDAATLCGIPLAPSLLAARTDWVQLWSGRDERHEDCIVVDGSAETPPSQSQPLIRVEVYRDELARLEISQRRGNQKAGEVAEATYSYGGTAAMWAICGNGAVSYMVGVKAAAGPPGAAGPSDAAHPPGAAAGLPSAADLLYAVIAGSRERDGCEWSPRTPTSNSGPSSRF</sequence>
<feature type="region of interest" description="Disordered" evidence="1">
    <location>
        <begin position="1"/>
        <end position="24"/>
    </location>
</feature>
<reference evidence="3 4" key="1">
    <citation type="submission" date="2024-06" db="EMBL/GenBank/DDBJ databases">
        <title>The Natural Products Discovery Center: Release of the First 8490 Sequenced Strains for Exploring Actinobacteria Biosynthetic Diversity.</title>
        <authorList>
            <person name="Kalkreuter E."/>
            <person name="Kautsar S.A."/>
            <person name="Yang D."/>
            <person name="Bader C.D."/>
            <person name="Teijaro C.N."/>
            <person name="Fluegel L."/>
            <person name="Davis C.M."/>
            <person name="Simpson J.R."/>
            <person name="Lauterbach L."/>
            <person name="Steele A.D."/>
            <person name="Gui C."/>
            <person name="Meng S."/>
            <person name="Li G."/>
            <person name="Viehrig K."/>
            <person name="Ye F."/>
            <person name="Su P."/>
            <person name="Kiefer A.F."/>
            <person name="Nichols A."/>
            <person name="Cepeda A.J."/>
            <person name="Yan W."/>
            <person name="Fan B."/>
            <person name="Jiang Y."/>
            <person name="Adhikari A."/>
            <person name="Zheng C.-J."/>
            <person name="Schuster L."/>
            <person name="Cowan T.M."/>
            <person name="Smanski M.J."/>
            <person name="Chevrette M.G."/>
            <person name="De Carvalho L.P.S."/>
            <person name="Shen B."/>
        </authorList>
    </citation>
    <scope>NUCLEOTIDE SEQUENCE [LARGE SCALE GENOMIC DNA]</scope>
    <source>
        <strain evidence="3 4">NPDC048946</strain>
    </source>
</reference>
<evidence type="ECO:0000313" key="4">
    <source>
        <dbReference type="Proteomes" id="UP001551482"/>
    </source>
</evidence>
<organism evidence="3 4">
    <name type="scientific">Streptodolium elevatio</name>
    <dbReference type="NCBI Taxonomy" id="3157996"/>
    <lineage>
        <taxon>Bacteria</taxon>
        <taxon>Bacillati</taxon>
        <taxon>Actinomycetota</taxon>
        <taxon>Actinomycetes</taxon>
        <taxon>Kitasatosporales</taxon>
        <taxon>Streptomycetaceae</taxon>
        <taxon>Streptodolium</taxon>
    </lineage>
</organism>
<feature type="compositionally biased region" description="Basic and acidic residues" evidence="1">
    <location>
        <begin position="1"/>
        <end position="10"/>
    </location>
</feature>
<accession>A0ABV3DMK1</accession>
<feature type="compositionally biased region" description="Polar residues" evidence="1">
    <location>
        <begin position="376"/>
        <end position="388"/>
    </location>
</feature>
<comment type="caution">
    <text evidence="3">The sequence shown here is derived from an EMBL/GenBank/DDBJ whole genome shotgun (WGS) entry which is preliminary data.</text>
</comment>
<gene>
    <name evidence="3" type="ORF">AB0C36_26140</name>
</gene>